<proteinExistence type="predicted"/>
<gene>
    <name evidence="2" type="ORF">FUA24_06840</name>
</gene>
<name>A0A5D0IKN4_9FLAO</name>
<accession>A0A5D0IKN4</accession>
<protein>
    <submittedName>
        <fullName evidence="2">Uncharacterized protein</fullName>
    </submittedName>
</protein>
<dbReference type="EMBL" id="VSDQ01000409">
    <property type="protein sequence ID" value="TYA84355.1"/>
    <property type="molecule type" value="Genomic_DNA"/>
</dbReference>
<feature type="compositionally biased region" description="Low complexity" evidence="1">
    <location>
        <begin position="279"/>
        <end position="288"/>
    </location>
</feature>
<organism evidence="2 3">
    <name type="scientific">Seonamhaeicola marinus</name>
    <dbReference type="NCBI Taxonomy" id="1912246"/>
    <lineage>
        <taxon>Bacteria</taxon>
        <taxon>Pseudomonadati</taxon>
        <taxon>Bacteroidota</taxon>
        <taxon>Flavobacteriia</taxon>
        <taxon>Flavobacteriales</taxon>
        <taxon>Flavobacteriaceae</taxon>
    </lineage>
</organism>
<dbReference type="AlphaFoldDB" id="A0A5D0IKN4"/>
<feature type="region of interest" description="Disordered" evidence="1">
    <location>
        <begin position="279"/>
        <end position="311"/>
    </location>
</feature>
<evidence type="ECO:0000256" key="1">
    <source>
        <dbReference type="SAM" id="MobiDB-lite"/>
    </source>
</evidence>
<dbReference type="RefSeq" id="WP_148540874.1">
    <property type="nucleotide sequence ID" value="NZ_VSDQ01000409.1"/>
</dbReference>
<comment type="caution">
    <text evidence="2">The sequence shown here is derived from an EMBL/GenBank/DDBJ whole genome shotgun (WGS) entry which is preliminary data.</text>
</comment>
<dbReference type="OrthoDB" id="1306574at2"/>
<reference evidence="2 3" key="1">
    <citation type="submission" date="2019-08" db="EMBL/GenBank/DDBJ databases">
        <title>Seonamhaeicola sediminis sp. nov., isolated from marine sediment.</title>
        <authorList>
            <person name="Cao W.R."/>
        </authorList>
    </citation>
    <scope>NUCLEOTIDE SEQUENCE [LARGE SCALE GENOMIC DNA]</scope>
    <source>
        <strain evidence="2 3">B011</strain>
    </source>
</reference>
<evidence type="ECO:0000313" key="2">
    <source>
        <dbReference type="EMBL" id="TYA84355.1"/>
    </source>
</evidence>
<keyword evidence="3" id="KW-1185">Reference proteome</keyword>
<feature type="compositionally biased region" description="Basic and acidic residues" evidence="1">
    <location>
        <begin position="300"/>
        <end position="309"/>
    </location>
</feature>
<evidence type="ECO:0000313" key="3">
    <source>
        <dbReference type="Proteomes" id="UP000323930"/>
    </source>
</evidence>
<sequence length="598" mass="67085">MNKNTLVCFVFLLFLNFFYAQEYIEIPVAGISKEIEKKILPYDVIPSDFGLNNISISLRNEGKKGWPYYSSKIYKVNYNPETKHYDTEGLVVKIKKESKYYTLNKPVIIQVRAGTIYGNVIWTQVRRTPSNLTDPIVLDQYSSVEGKPETKPSYKIIMTGKEINPNVLGSLQNGEEILINGGLSIKLKNRSQQKYMSEIVLNGSQKGRLFAKAPLGSLIAPSEPIEAMISFRTNFGNFIWAKYYVENNRSRRRMDAQYHYSGEEGKVDAPLSKIVKEFTPTATTEKTTVPSEETDTPPNLDKESLKTEEETPLNQNLYTLKQHKGTLELAKVPNDSIKGSFKSTLLKDATVTVANQTVQLKGGTAINFNATKKHIITAVANGDQTIATDYGNLTLKDGEQIRFSPYRVTGFHLKENTPISTKYGEVIVKANHLEKYDITLTDSGKLIDFTTAKDKDFSIGSHTIPVASNSFIKFIDDQILQINLAQNLDYDIANLNLTIAPGNVNKTSIKFKPKTSIVSTLYITQCSDIMTSDGPLKVNGNSTIYFENNGSNYTVNRFEIGETKDINTYKKNGKVKLKTAKKGRDIILVNGKVRRIGW</sequence>
<dbReference type="Proteomes" id="UP000323930">
    <property type="component" value="Unassembled WGS sequence"/>
</dbReference>